<reference evidence="1" key="1">
    <citation type="submission" date="2014-06" db="EMBL/GenBank/DDBJ databases">
        <title>Molecular and ecological studies on carbamate pesticide degrading bacteria isolated from agricultural soils.</title>
        <authorList>
            <person name="Kim D.-U."/>
            <person name="Ka J.-O."/>
        </authorList>
    </citation>
    <scope>NUCLEOTIDE SEQUENCE</scope>
    <source>
        <strain evidence="1">JE1</strain>
        <plasmid evidence="1">pJE1</plasmid>
    </source>
</reference>
<dbReference type="AlphaFoldDB" id="A0A0D5A096"/>
<keyword evidence="1" id="KW-0614">Plasmid</keyword>
<geneLocation type="plasmid" evidence="1">
    <name>pJE1</name>
</geneLocation>
<dbReference type="SUPFAM" id="SSF48371">
    <property type="entry name" value="ARM repeat"/>
    <property type="match status" value="1"/>
</dbReference>
<evidence type="ECO:0000313" key="1">
    <source>
        <dbReference type="EMBL" id="AJW29603.1"/>
    </source>
</evidence>
<accession>A0A0D5A096</accession>
<gene>
    <name evidence="1" type="ORF">pJE1_181</name>
</gene>
<protein>
    <submittedName>
        <fullName evidence="1">DNA alkylation repair enzyme-like protein</fullName>
    </submittedName>
</protein>
<sequence>MAQTTATAEPRPALKEIFNDAAFREIATHTTAIFPAFDQHAFLSHCRKGLEELSLTARLRRITEALHETLPTDFPAALAVLRELAPRLESGFGTLFLPDYVALHGERHFDLSMAALEYFTSFGSAEFAIRHFLKRDFERTLHVMRGWSEHASDHVRRLSSEGSRPLLPWAFRVDGLLASPPPTSDILDRLRSDSSKYVRISVANHLNDIAKSDPDWVIDRFGLWGLKDPNSAWIARHGLRTLVKSGDRRALALLGAGAEPLVTAGPLILAPAVANVGGSVRFALTLRSTSQQIQHLIIDYTVYYAKKSGKAFPKTFKLKELDLKAGEVLTLSRKITLHDLTTRTHHPGMHRVVITANGAPIANAHFMLQPA</sequence>
<dbReference type="Gene3D" id="1.25.40.290">
    <property type="entry name" value="ARM repeat domains"/>
    <property type="match status" value="1"/>
</dbReference>
<organism evidence="1">
    <name type="scientific">Sphingomonas sp. JE1</name>
    <dbReference type="NCBI Taxonomy" id="1628059"/>
    <lineage>
        <taxon>Bacteria</taxon>
        <taxon>Pseudomonadati</taxon>
        <taxon>Pseudomonadota</taxon>
        <taxon>Alphaproteobacteria</taxon>
        <taxon>Sphingomonadales</taxon>
        <taxon>Sphingomonadaceae</taxon>
        <taxon>Sphingomonas</taxon>
    </lineage>
</organism>
<dbReference type="EMBL" id="KM017071">
    <property type="protein sequence ID" value="AJW29603.1"/>
    <property type="molecule type" value="Genomic_DNA"/>
</dbReference>
<proteinExistence type="predicted"/>
<name>A0A0D5A096_9SPHN</name>
<dbReference type="InterPro" id="IPR016024">
    <property type="entry name" value="ARM-type_fold"/>
</dbReference>